<dbReference type="RefSeq" id="WP_169378908.1">
    <property type="nucleotide sequence ID" value="NZ_JAHSTY010000002.1"/>
</dbReference>
<dbReference type="Proteomes" id="UP001048976">
    <property type="component" value="Unassembled WGS sequence"/>
</dbReference>
<comment type="caution">
    <text evidence="1">The sequence shown here is derived from an EMBL/GenBank/DDBJ whole genome shotgun (WGS) entry which is preliminary data.</text>
</comment>
<accession>A0ABS6P3T7</accession>
<proteinExistence type="predicted"/>
<reference evidence="1" key="1">
    <citation type="submission" date="2021-06" db="EMBL/GenBank/DDBJ databases">
        <title>Updating the genus Pseudomonas: Description of 43 new species and partition of the Pseudomonas putida group.</title>
        <authorList>
            <person name="Girard L."/>
            <person name="Lood C."/>
            <person name="Vandamme P."/>
            <person name="Rokni-Zadeh H."/>
            <person name="Van Noort V."/>
            <person name="Hofte M."/>
            <person name="Lavigne R."/>
            <person name="De Mot R."/>
        </authorList>
    </citation>
    <scope>NUCLEOTIDE SEQUENCE</scope>
    <source>
        <strain evidence="1">SWRI103</strain>
    </source>
</reference>
<sequence>MSVVPIKNSRPFYVPQSVEFTHRAVSHVSATTEDGRTVDMSLGYSRYQLSARQADAIAQGLLMSVMRTGLDIASMPWDGGRLVKISPLSGDLGAPKFSDDTIHGKGASFRFFGVCWTYEGVGADPNYPANALCIRTMHDGGILFGKGNVDYLLTGEQAYQLFQSLASCAYSLETRSWMVWDKIIEWRTGSDSDLKDQTLEEEMLLKHLKLCELSSRRKREAKNIGD</sequence>
<keyword evidence="2" id="KW-1185">Reference proteome</keyword>
<evidence type="ECO:0000313" key="1">
    <source>
        <dbReference type="EMBL" id="MBV4455136.1"/>
    </source>
</evidence>
<gene>
    <name evidence="1" type="ORF">KVG91_21370</name>
</gene>
<name>A0ABS6P3T7_9PSED</name>
<evidence type="ECO:0000313" key="2">
    <source>
        <dbReference type="Proteomes" id="UP001048976"/>
    </source>
</evidence>
<protein>
    <submittedName>
        <fullName evidence="1">Uncharacterized protein</fullName>
    </submittedName>
</protein>
<organism evidence="1 2">
    <name type="scientific">Pseudomonas azadiae</name>
    <dbReference type="NCBI Taxonomy" id="2843612"/>
    <lineage>
        <taxon>Bacteria</taxon>
        <taxon>Pseudomonadati</taxon>
        <taxon>Pseudomonadota</taxon>
        <taxon>Gammaproteobacteria</taxon>
        <taxon>Pseudomonadales</taxon>
        <taxon>Pseudomonadaceae</taxon>
        <taxon>Pseudomonas</taxon>
    </lineage>
</organism>
<dbReference type="EMBL" id="JAHSTY010000002">
    <property type="protein sequence ID" value="MBV4455136.1"/>
    <property type="molecule type" value="Genomic_DNA"/>
</dbReference>